<evidence type="ECO:0000313" key="9">
    <source>
        <dbReference type="Proteomes" id="UP001595973"/>
    </source>
</evidence>
<comment type="function">
    <text evidence="6">Catalyzes the phosphorylation of ribose 1,5-bisphosphate to 5-phospho-D-ribosyl alpha-1-diphosphate (PRPP).</text>
</comment>
<evidence type="ECO:0000256" key="4">
    <source>
        <dbReference type="ARBA" id="ARBA00022741"/>
    </source>
</evidence>
<dbReference type="InterPro" id="IPR027417">
    <property type="entry name" value="P-loop_NTPase"/>
</dbReference>
<evidence type="ECO:0000256" key="5">
    <source>
        <dbReference type="ARBA" id="ARBA00022840"/>
    </source>
</evidence>
<evidence type="ECO:0000259" key="7">
    <source>
        <dbReference type="SMART" id="SM00072"/>
    </source>
</evidence>
<comment type="pathway">
    <text evidence="2 6">Metabolic intermediate biosynthesis; 5-phospho-alpha-D-ribose 1-diphosphate biosynthesis; 5-phospho-alpha-D-ribose 1-diphosphate from D-ribose 5-phosphate (route II): step 3/3.</text>
</comment>
<organism evidence="8 9">
    <name type="scientific">Seohaeicola nanhaiensis</name>
    <dbReference type="NCBI Taxonomy" id="1387282"/>
    <lineage>
        <taxon>Bacteria</taxon>
        <taxon>Pseudomonadati</taxon>
        <taxon>Pseudomonadota</taxon>
        <taxon>Alphaproteobacteria</taxon>
        <taxon>Rhodobacterales</taxon>
        <taxon>Roseobacteraceae</taxon>
        <taxon>Seohaeicola</taxon>
    </lineage>
</organism>
<dbReference type="Gene3D" id="3.40.50.300">
    <property type="entry name" value="P-loop containing nucleotide triphosphate hydrolases"/>
    <property type="match status" value="1"/>
</dbReference>
<name>A0ABV9KB79_9RHOB</name>
<keyword evidence="9" id="KW-1185">Reference proteome</keyword>
<dbReference type="SUPFAM" id="SSF52540">
    <property type="entry name" value="P-loop containing nucleoside triphosphate hydrolases"/>
    <property type="match status" value="1"/>
</dbReference>
<proteinExistence type="inferred from homology"/>
<accession>A0ABV9KB79</accession>
<dbReference type="HAMAP" id="MF_00836">
    <property type="entry name" value="PhnN"/>
    <property type="match status" value="1"/>
</dbReference>
<reference evidence="9" key="1">
    <citation type="journal article" date="2019" name="Int. J. Syst. Evol. Microbiol.">
        <title>The Global Catalogue of Microorganisms (GCM) 10K type strain sequencing project: providing services to taxonomists for standard genome sequencing and annotation.</title>
        <authorList>
            <consortium name="The Broad Institute Genomics Platform"/>
            <consortium name="The Broad Institute Genome Sequencing Center for Infectious Disease"/>
            <person name="Wu L."/>
            <person name="Ma J."/>
        </authorList>
    </citation>
    <scope>NUCLEOTIDE SEQUENCE [LARGE SCALE GENOMIC DNA]</scope>
    <source>
        <strain evidence="9">CGMCC 4.7283</strain>
    </source>
</reference>
<keyword evidence="3 6" id="KW-0808">Transferase</keyword>
<evidence type="ECO:0000256" key="6">
    <source>
        <dbReference type="HAMAP-Rule" id="MF_00836"/>
    </source>
</evidence>
<dbReference type="SMART" id="SM00072">
    <property type="entry name" value="GuKc"/>
    <property type="match status" value="1"/>
</dbReference>
<dbReference type="EC" id="2.7.4.23" evidence="6"/>
<dbReference type="InterPro" id="IPR008145">
    <property type="entry name" value="GK/Ca_channel_bsu"/>
</dbReference>
<dbReference type="Proteomes" id="UP001595973">
    <property type="component" value="Unassembled WGS sequence"/>
</dbReference>
<dbReference type="EMBL" id="JBHSGI010000002">
    <property type="protein sequence ID" value="MFC4667203.1"/>
    <property type="molecule type" value="Genomic_DNA"/>
</dbReference>
<feature type="domain" description="Guanylate kinase/L-type calcium channel beta subunit" evidence="7">
    <location>
        <begin position="2"/>
        <end position="180"/>
    </location>
</feature>
<dbReference type="InterPro" id="IPR012699">
    <property type="entry name" value="PhnN"/>
</dbReference>
<comment type="catalytic activity">
    <reaction evidence="1 6">
        <text>alpha-D-ribose 1,5-bisphosphate + ATP = 5-phospho-alpha-D-ribose 1-diphosphate + ADP</text>
        <dbReference type="Rhea" id="RHEA:20109"/>
        <dbReference type="ChEBI" id="CHEBI:30616"/>
        <dbReference type="ChEBI" id="CHEBI:58017"/>
        <dbReference type="ChEBI" id="CHEBI:68688"/>
        <dbReference type="ChEBI" id="CHEBI:456216"/>
        <dbReference type="EC" id="2.7.4.23"/>
    </reaction>
</comment>
<gene>
    <name evidence="6 8" type="primary">phnN</name>
    <name evidence="8" type="ORF">ACFO5X_01445</name>
</gene>
<comment type="caution">
    <text evidence="8">The sequence shown here is derived from an EMBL/GenBank/DDBJ whole genome shotgun (WGS) entry which is preliminary data.</text>
</comment>
<keyword evidence="4 6" id="KW-0547">Nucleotide-binding</keyword>
<evidence type="ECO:0000256" key="3">
    <source>
        <dbReference type="ARBA" id="ARBA00022679"/>
    </source>
</evidence>
<evidence type="ECO:0000313" key="8">
    <source>
        <dbReference type="EMBL" id="MFC4667203.1"/>
    </source>
</evidence>
<evidence type="ECO:0000256" key="2">
    <source>
        <dbReference type="ARBA" id="ARBA00005069"/>
    </source>
</evidence>
<dbReference type="NCBIfam" id="TIGR02322">
    <property type="entry name" value="phosphon_PhnN"/>
    <property type="match status" value="1"/>
</dbReference>
<protein>
    <recommendedName>
        <fullName evidence="6">Ribose 1,5-bisphosphate phosphokinase PhnN</fullName>
        <ecNumber evidence="6">2.7.4.23</ecNumber>
    </recommendedName>
    <alternativeName>
        <fullName evidence="6">Ribose 1,5-bisphosphokinase</fullName>
    </alternativeName>
</protein>
<evidence type="ECO:0000256" key="1">
    <source>
        <dbReference type="ARBA" id="ARBA00000373"/>
    </source>
</evidence>
<sequence>MNGRLFSVVGPSGAGKDTLIAGIAKASPQLHVVRRVITRPAEAGGEPFEAVDASEFERRLNIGAFVIDWQAHGLRYGIPAGLVDVLAGGQDAVVNLSRSKLAEAASRFARMHVLNVTARPEVLAARLGARGRETPEDIRSRLARAALPLPAGLPVTEIDNSGALSDALRAALATIAPEGAAVP</sequence>
<feature type="binding site" evidence="6">
    <location>
        <begin position="10"/>
        <end position="17"/>
    </location>
    <ligand>
        <name>ATP</name>
        <dbReference type="ChEBI" id="CHEBI:30616"/>
    </ligand>
</feature>
<dbReference type="RefSeq" id="WP_380715196.1">
    <property type="nucleotide sequence ID" value="NZ_JBHSGI010000002.1"/>
</dbReference>
<keyword evidence="5 6" id="KW-0067">ATP-binding</keyword>
<comment type="similarity">
    <text evidence="6">Belongs to the ribose 1,5-bisphosphokinase family.</text>
</comment>